<keyword evidence="4" id="KW-0808">Transferase</keyword>
<comment type="caution">
    <text evidence="4">The sequence shown here is derived from an EMBL/GenBank/DDBJ whole genome shotgun (WGS) entry which is preliminary data.</text>
</comment>
<dbReference type="InterPro" id="IPR001126">
    <property type="entry name" value="UmuC"/>
</dbReference>
<dbReference type="SUPFAM" id="SSF56672">
    <property type="entry name" value="DNA/RNA polymerases"/>
    <property type="match status" value="1"/>
</dbReference>
<dbReference type="Proteomes" id="UP000761380">
    <property type="component" value="Unassembled WGS sequence"/>
</dbReference>
<dbReference type="InterPro" id="IPR043128">
    <property type="entry name" value="Rev_trsase/Diguanyl_cyclase"/>
</dbReference>
<gene>
    <name evidence="4" type="ORF">E7201_10660</name>
</gene>
<dbReference type="PANTHER" id="PTHR11076">
    <property type="entry name" value="DNA REPAIR POLYMERASE UMUC / TRANSFERASE FAMILY MEMBER"/>
    <property type="match status" value="1"/>
</dbReference>
<comment type="similarity">
    <text evidence="1">Belongs to the DNA polymerase type-Y family.</text>
</comment>
<feature type="region of interest" description="Disordered" evidence="2">
    <location>
        <begin position="488"/>
        <end position="508"/>
    </location>
</feature>
<reference evidence="4" key="1">
    <citation type="submission" date="2019-04" db="EMBL/GenBank/DDBJ databases">
        <title>Evolution of Biomass-Degrading Anaerobic Consortia Revealed by Metagenomics.</title>
        <authorList>
            <person name="Peng X."/>
        </authorList>
    </citation>
    <scope>NUCLEOTIDE SEQUENCE</scope>
    <source>
        <strain evidence="4">SIG240</strain>
    </source>
</reference>
<protein>
    <submittedName>
        <fullName evidence="4">DNA methylase</fullName>
    </submittedName>
</protein>
<dbReference type="InterPro" id="IPR017961">
    <property type="entry name" value="DNA_pol_Y-fam_little_finger"/>
</dbReference>
<dbReference type="GO" id="GO:0006281">
    <property type="term" value="P:DNA repair"/>
    <property type="evidence" value="ECO:0007669"/>
    <property type="project" value="InterPro"/>
</dbReference>
<dbReference type="PANTHER" id="PTHR11076:SF35">
    <property type="entry name" value="DNA REPAIR PROTEIN HOMOLOG YOBH"/>
    <property type="match status" value="1"/>
</dbReference>
<evidence type="ECO:0000313" key="5">
    <source>
        <dbReference type="Proteomes" id="UP000761380"/>
    </source>
</evidence>
<dbReference type="GO" id="GO:0042276">
    <property type="term" value="P:error-prone translesion synthesis"/>
    <property type="evidence" value="ECO:0007669"/>
    <property type="project" value="TreeGrafter"/>
</dbReference>
<feature type="compositionally biased region" description="Basic and acidic residues" evidence="2">
    <location>
        <begin position="489"/>
        <end position="500"/>
    </location>
</feature>
<accession>A0A927WKH1</accession>
<dbReference type="InterPro" id="IPR043502">
    <property type="entry name" value="DNA/RNA_pol_sf"/>
</dbReference>
<dbReference type="EMBL" id="SVBY01000107">
    <property type="protein sequence ID" value="MBE6093602.1"/>
    <property type="molecule type" value="Genomic_DNA"/>
</dbReference>
<dbReference type="GO" id="GO:0003887">
    <property type="term" value="F:DNA-directed DNA polymerase activity"/>
    <property type="evidence" value="ECO:0007669"/>
    <property type="project" value="TreeGrafter"/>
</dbReference>
<sequence>MSKMYLSIDLKSFYASVECKLRGLNAMTTNLVVADASRTAKTICLAVSPALKAYGLPGRLRLFEVEQKIRQVNNARSRKIVGHKLAGSSIDSRELAANPQMAVDYVVARPQMALYMEVSRRIYNIYLRYVSPQDIHVYSIDEVFIDVSPYLAVRKVTAHELAMQMIRDVLQETGITATAGIGTNLYLAKIAMDIEAKHMPPDKDGVRIAELDEISYREKLWNHRPITDFWRVGRGYAKKLQEHGLFTMGDVALCSLGSAHEYHNEDLLYKLFGVNAELLIDHAWGWEPCTMADIKNYRPASNSISSGQVLQEPYAHEKAQLIVWEMTDLLVLDLVAKGLVTDQIVLDIGYDVSNLQRAELRAQYKGPLHIDHYGRTVPKPAHGSINLGSYTSSSKVILQAVGELYERITLSELFVRRVTVTANHVIREDEAAEQKMAAAEQLNLFDTAPQKVQERAQAEQAVKREKSLQHAMLAIKEKFGKNAILKGSNLREEGTTRERNNQIGGHRA</sequence>
<dbReference type="GO" id="GO:0009432">
    <property type="term" value="P:SOS response"/>
    <property type="evidence" value="ECO:0007669"/>
    <property type="project" value="TreeGrafter"/>
</dbReference>
<dbReference type="GO" id="GO:0005829">
    <property type="term" value="C:cytosol"/>
    <property type="evidence" value="ECO:0007669"/>
    <property type="project" value="TreeGrafter"/>
</dbReference>
<evidence type="ECO:0000313" key="4">
    <source>
        <dbReference type="EMBL" id="MBE6093602.1"/>
    </source>
</evidence>
<dbReference type="PROSITE" id="PS50173">
    <property type="entry name" value="UMUC"/>
    <property type="match status" value="1"/>
</dbReference>
<evidence type="ECO:0000259" key="3">
    <source>
        <dbReference type="PROSITE" id="PS50173"/>
    </source>
</evidence>
<evidence type="ECO:0000256" key="2">
    <source>
        <dbReference type="SAM" id="MobiDB-lite"/>
    </source>
</evidence>
<dbReference type="GO" id="GO:0032259">
    <property type="term" value="P:methylation"/>
    <property type="evidence" value="ECO:0007669"/>
    <property type="project" value="UniProtKB-KW"/>
</dbReference>
<feature type="domain" description="UmuC" evidence="3">
    <location>
        <begin position="5"/>
        <end position="233"/>
    </location>
</feature>
<name>A0A927WKH1_SELRU</name>
<dbReference type="GO" id="GO:0008168">
    <property type="term" value="F:methyltransferase activity"/>
    <property type="evidence" value="ECO:0007669"/>
    <property type="project" value="UniProtKB-KW"/>
</dbReference>
<dbReference type="Pfam" id="PF00817">
    <property type="entry name" value="IMS"/>
    <property type="match status" value="1"/>
</dbReference>
<dbReference type="Gene3D" id="1.10.150.20">
    <property type="entry name" value="5' to 3' exonuclease, C-terminal subdomain"/>
    <property type="match status" value="1"/>
</dbReference>
<keyword evidence="4" id="KW-0489">Methyltransferase</keyword>
<dbReference type="Gene3D" id="3.30.70.270">
    <property type="match status" value="1"/>
</dbReference>
<dbReference type="Pfam" id="PF11799">
    <property type="entry name" value="IMS_C"/>
    <property type="match status" value="1"/>
</dbReference>
<dbReference type="GO" id="GO:0003684">
    <property type="term" value="F:damaged DNA binding"/>
    <property type="evidence" value="ECO:0007669"/>
    <property type="project" value="InterPro"/>
</dbReference>
<dbReference type="AlphaFoldDB" id="A0A927WKH1"/>
<evidence type="ECO:0000256" key="1">
    <source>
        <dbReference type="ARBA" id="ARBA00010945"/>
    </source>
</evidence>
<organism evidence="4 5">
    <name type="scientific">Selenomonas ruminantium</name>
    <dbReference type="NCBI Taxonomy" id="971"/>
    <lineage>
        <taxon>Bacteria</taxon>
        <taxon>Bacillati</taxon>
        <taxon>Bacillota</taxon>
        <taxon>Negativicutes</taxon>
        <taxon>Selenomonadales</taxon>
        <taxon>Selenomonadaceae</taxon>
        <taxon>Selenomonas</taxon>
    </lineage>
</organism>
<dbReference type="InterPro" id="IPR050116">
    <property type="entry name" value="DNA_polymerase-Y"/>
</dbReference>
<proteinExistence type="inferred from homology"/>